<dbReference type="GO" id="GO:0006355">
    <property type="term" value="P:regulation of DNA-templated transcription"/>
    <property type="evidence" value="ECO:0007669"/>
    <property type="project" value="InterPro"/>
</dbReference>
<evidence type="ECO:0000313" key="1">
    <source>
        <dbReference type="EMBL" id="XBS71307.1"/>
    </source>
</evidence>
<sequence length="60" mass="6595">MPLLQVLLVGTMLAHVKGQIMQTSIKVRISKELKDNANHVLSDCGLNVSTAIRLFTRTSC</sequence>
<accession>A0AAU7QF76</accession>
<dbReference type="Gene3D" id="1.10.1220.10">
    <property type="entry name" value="Met repressor-like"/>
    <property type="match status" value="1"/>
</dbReference>
<reference evidence="1" key="1">
    <citation type="submission" date="2024-06" db="EMBL/GenBank/DDBJ databases">
        <authorList>
            <person name="Coelho C."/>
            <person name="Bento M."/>
            <person name="Garcia E."/>
            <person name="Camelo A."/>
            <person name="Brandao I."/>
            <person name="Espirito Santo C."/>
            <person name="Trovao J."/>
            <person name="Verissimo A."/>
            <person name="Costa J."/>
            <person name="Tiago I."/>
        </authorList>
    </citation>
    <scope>NUCLEOTIDE SEQUENCE</scope>
    <source>
        <strain evidence="1">KWT182</strain>
    </source>
</reference>
<dbReference type="EMBL" id="CP157947">
    <property type="protein sequence ID" value="XBS71307.1"/>
    <property type="molecule type" value="Genomic_DNA"/>
</dbReference>
<protein>
    <submittedName>
        <fullName evidence="1">Type II toxin-antitoxin system RelB/DinJ family antitoxin</fullName>
    </submittedName>
</protein>
<organism evidence="1">
    <name type="scientific">Acerihabitans sp. KWT182</name>
    <dbReference type="NCBI Taxonomy" id="3157919"/>
    <lineage>
        <taxon>Bacteria</taxon>
        <taxon>Pseudomonadati</taxon>
        <taxon>Pseudomonadota</taxon>
        <taxon>Gammaproteobacteria</taxon>
        <taxon>Enterobacterales</taxon>
        <taxon>Pectobacteriaceae</taxon>
        <taxon>Acerihabitans</taxon>
    </lineage>
</organism>
<dbReference type="Pfam" id="PF04221">
    <property type="entry name" value="RelB"/>
    <property type="match status" value="1"/>
</dbReference>
<proteinExistence type="predicted"/>
<name>A0AAU7QF76_9GAMM</name>
<dbReference type="AlphaFoldDB" id="A0AAU7QF76"/>
<dbReference type="InterPro" id="IPR013321">
    <property type="entry name" value="Arc_rbn_hlx_hlx"/>
</dbReference>
<dbReference type="GO" id="GO:0043565">
    <property type="term" value="F:sequence-specific DNA binding"/>
    <property type="evidence" value="ECO:0007669"/>
    <property type="project" value="UniProtKB-ARBA"/>
</dbReference>
<dbReference type="InterPro" id="IPR007337">
    <property type="entry name" value="RelB/DinJ"/>
</dbReference>
<gene>
    <name evidence="1" type="ORF">ABK905_10400</name>
</gene>